<evidence type="ECO:0000259" key="3">
    <source>
        <dbReference type="Pfam" id="PF25473"/>
    </source>
</evidence>
<evidence type="ECO:0000313" key="4">
    <source>
        <dbReference type="EMBL" id="CAH2302080.1"/>
    </source>
</evidence>
<feature type="transmembrane region" description="Helical" evidence="2">
    <location>
        <begin position="6"/>
        <end position="27"/>
    </location>
</feature>
<feature type="region of interest" description="Disordered" evidence="1">
    <location>
        <begin position="31"/>
        <end position="67"/>
    </location>
</feature>
<gene>
    <name evidence="4" type="ORF">PECUL_23A050613</name>
</gene>
<evidence type="ECO:0000256" key="1">
    <source>
        <dbReference type="SAM" id="MobiDB-lite"/>
    </source>
</evidence>
<feature type="domain" description="Matrix-remodeling-associated protein 7 helical" evidence="3">
    <location>
        <begin position="160"/>
        <end position="221"/>
    </location>
</feature>
<proteinExistence type="predicted"/>
<evidence type="ECO:0000313" key="5">
    <source>
        <dbReference type="Proteomes" id="UP001295444"/>
    </source>
</evidence>
<dbReference type="InterPro" id="IPR026622">
    <property type="entry name" value="Mxra7"/>
</dbReference>
<dbReference type="PANTHER" id="PTHR21845:SF2">
    <property type="entry name" value="MATRIX-REMODELING-ASSOCIATED PROTEIN 7"/>
    <property type="match status" value="1"/>
</dbReference>
<feature type="compositionally biased region" description="Acidic residues" evidence="1">
    <location>
        <begin position="42"/>
        <end position="53"/>
    </location>
</feature>
<feature type="compositionally biased region" description="Basic and acidic residues" evidence="1">
    <location>
        <begin position="54"/>
        <end position="67"/>
    </location>
</feature>
<protein>
    <recommendedName>
        <fullName evidence="3">Matrix-remodeling-associated protein 7 helical domain-containing protein</fullName>
    </recommendedName>
</protein>
<evidence type="ECO:0000256" key="2">
    <source>
        <dbReference type="SAM" id="Phobius"/>
    </source>
</evidence>
<feature type="region of interest" description="Disordered" evidence="1">
    <location>
        <begin position="83"/>
        <end position="136"/>
    </location>
</feature>
<reference evidence="4" key="1">
    <citation type="submission" date="2022-03" db="EMBL/GenBank/DDBJ databases">
        <authorList>
            <person name="Alioto T."/>
            <person name="Alioto T."/>
            <person name="Gomez Garrido J."/>
        </authorList>
    </citation>
    <scope>NUCLEOTIDE SEQUENCE</scope>
</reference>
<organism evidence="4 5">
    <name type="scientific">Pelobates cultripes</name>
    <name type="common">Western spadefoot toad</name>
    <dbReference type="NCBI Taxonomy" id="61616"/>
    <lineage>
        <taxon>Eukaryota</taxon>
        <taxon>Metazoa</taxon>
        <taxon>Chordata</taxon>
        <taxon>Craniata</taxon>
        <taxon>Vertebrata</taxon>
        <taxon>Euteleostomi</taxon>
        <taxon>Amphibia</taxon>
        <taxon>Batrachia</taxon>
        <taxon>Anura</taxon>
        <taxon>Pelobatoidea</taxon>
        <taxon>Pelobatidae</taxon>
        <taxon>Pelobates</taxon>
    </lineage>
</organism>
<keyword evidence="2" id="KW-0812">Transmembrane</keyword>
<accession>A0AAD1SIB1</accession>
<dbReference type="InterPro" id="IPR057534">
    <property type="entry name" value="MXRA7_helical"/>
</dbReference>
<dbReference type="Proteomes" id="UP001295444">
    <property type="component" value="Chromosome 06"/>
</dbReference>
<dbReference type="AlphaFoldDB" id="A0AAD1SIB1"/>
<name>A0AAD1SIB1_PELCU</name>
<keyword evidence="2" id="KW-0472">Membrane</keyword>
<dbReference type="Pfam" id="PF25473">
    <property type="entry name" value="MXRA7_helical"/>
    <property type="match status" value="1"/>
</dbReference>
<keyword evidence="2" id="KW-1133">Transmembrane helix</keyword>
<dbReference type="EMBL" id="OW240917">
    <property type="protein sequence ID" value="CAH2302080.1"/>
    <property type="molecule type" value="Genomic_DNA"/>
</dbReference>
<sequence>MDLEGDYSFTVPLLFTVLAVILATLLMKLRSGENKPPGQVPQEEEEKEEEEENVAEHLEDTQDHTIPQEKIAVQEGTESIQQTAKISVDEVGASEDLLQERTTENETEAEGTSAKERRASTHSSIEGDDSKEEDFELESDKILKISEAEDADDEDFSFKYCPGKLRGSEYEKMLTKEELDEEQRAQREQLGAIFEIMEKNQETFGTMSERDVKEQLKLYNM</sequence>
<dbReference type="PANTHER" id="PTHR21845">
    <property type="entry name" value="TRANSMEMBRANE ANCHOR PROTEIN 1"/>
    <property type="match status" value="1"/>
</dbReference>
<keyword evidence="5" id="KW-1185">Reference proteome</keyword>
<feature type="compositionally biased region" description="Acidic residues" evidence="1">
    <location>
        <begin position="126"/>
        <end position="136"/>
    </location>
</feature>